<dbReference type="GO" id="GO:0016757">
    <property type="term" value="F:glycosyltransferase activity"/>
    <property type="evidence" value="ECO:0007669"/>
    <property type="project" value="UniProtKB-KW"/>
</dbReference>
<dbReference type="PANTHER" id="PTHR34144">
    <property type="entry name" value="CHROMOSOME 8, WHOLE GENOME SHOTGUN SEQUENCE"/>
    <property type="match status" value="1"/>
</dbReference>
<dbReference type="AlphaFoldDB" id="A0A5N6ZUQ8"/>
<evidence type="ECO:0000313" key="1">
    <source>
        <dbReference type="EMBL" id="KAE8361118.1"/>
    </source>
</evidence>
<sequence length="403" mass="46252">MKPYRYSLYRKARRIRLALFFILIGWTLVEVLHIKYMHVQESRLQQVALGSEKIYIAGLHWNSEQILREAWIAAVVDLANAIGRDNVFVSIQESGSWDDTKGALIHLDQLLAEYDIPRRIVLDNKTHLDEITKPHSGQGWIETPIGATELRRIPYLAKLRNVAMEPLYEQKSAGIIYDTIVFLNDVIFTTSDIQNLLSTRGGDYAATCALDFSDPPDFYDTFALRDSEGHDMLMQSWPYFRSRASRQAMKDSQPVPVTSCWNGVVAMDATPFYQSPPLRFRGISDSLAKSHLEGSECCLIHADNPLSGEKGVWLNPSVRVGYNSPAYLAVNPVNSSWLSSFTVASGLWKNRFMRWFTTPWFKENVVWIRLWKWEKQSQENREPGPFCLINEMQVLTENGWAHR</sequence>
<dbReference type="GeneID" id="43657588"/>
<dbReference type="OrthoDB" id="262547at2759"/>
<dbReference type="PANTHER" id="PTHR34144:SF7">
    <property type="entry name" value="EXPORT PROTEIN (CAP59), PUTATIVE (AFU_ORTHOLOGUE AFUA_7G05020)-RELATED"/>
    <property type="match status" value="1"/>
</dbReference>
<dbReference type="EMBL" id="ML737747">
    <property type="protein sequence ID" value="KAE8361118.1"/>
    <property type="molecule type" value="Genomic_DNA"/>
</dbReference>
<dbReference type="InterPro" id="IPR021047">
    <property type="entry name" value="Mannosyltransferase_CMT1"/>
</dbReference>
<keyword evidence="1" id="KW-0328">Glycosyltransferase</keyword>
<organism evidence="1 2">
    <name type="scientific">Aspergillus caelatus</name>
    <dbReference type="NCBI Taxonomy" id="61420"/>
    <lineage>
        <taxon>Eukaryota</taxon>
        <taxon>Fungi</taxon>
        <taxon>Dikarya</taxon>
        <taxon>Ascomycota</taxon>
        <taxon>Pezizomycotina</taxon>
        <taxon>Eurotiomycetes</taxon>
        <taxon>Eurotiomycetidae</taxon>
        <taxon>Eurotiales</taxon>
        <taxon>Aspergillaceae</taxon>
        <taxon>Aspergillus</taxon>
        <taxon>Aspergillus subgen. Circumdati</taxon>
    </lineage>
</organism>
<dbReference type="Proteomes" id="UP000326268">
    <property type="component" value="Unassembled WGS sequence"/>
</dbReference>
<name>A0A5N6ZUQ8_9EURO</name>
<proteinExistence type="predicted"/>
<dbReference type="RefSeq" id="XP_031924199.1">
    <property type="nucleotide sequence ID" value="XM_032073142.1"/>
</dbReference>
<evidence type="ECO:0000313" key="2">
    <source>
        <dbReference type="Proteomes" id="UP000326268"/>
    </source>
</evidence>
<keyword evidence="1" id="KW-0808">Transferase</keyword>
<reference evidence="1 2" key="1">
    <citation type="submission" date="2019-04" db="EMBL/GenBank/DDBJ databases">
        <title>Friends and foes A comparative genomics studyof 23 Aspergillus species from section Flavi.</title>
        <authorList>
            <consortium name="DOE Joint Genome Institute"/>
            <person name="Kjaerbolling I."/>
            <person name="Vesth T."/>
            <person name="Frisvad J.C."/>
            <person name="Nybo J.L."/>
            <person name="Theobald S."/>
            <person name="Kildgaard S."/>
            <person name="Isbrandt T."/>
            <person name="Kuo A."/>
            <person name="Sato A."/>
            <person name="Lyhne E.K."/>
            <person name="Kogle M.E."/>
            <person name="Wiebenga A."/>
            <person name="Kun R.S."/>
            <person name="Lubbers R.J."/>
            <person name="Makela M.R."/>
            <person name="Barry K."/>
            <person name="Chovatia M."/>
            <person name="Clum A."/>
            <person name="Daum C."/>
            <person name="Haridas S."/>
            <person name="He G."/>
            <person name="LaButti K."/>
            <person name="Lipzen A."/>
            <person name="Mondo S."/>
            <person name="Riley R."/>
            <person name="Salamov A."/>
            <person name="Simmons B.A."/>
            <person name="Magnuson J.K."/>
            <person name="Henrissat B."/>
            <person name="Mortensen U.H."/>
            <person name="Larsen T.O."/>
            <person name="Devries R.P."/>
            <person name="Grigoriev I.V."/>
            <person name="Machida M."/>
            <person name="Baker S.E."/>
            <person name="Andersen M.R."/>
        </authorList>
    </citation>
    <scope>NUCLEOTIDE SEQUENCE [LARGE SCALE GENOMIC DNA]</scope>
    <source>
        <strain evidence="1 2">CBS 763.97</strain>
    </source>
</reference>
<protein>
    <submittedName>
        <fullName evidence="1">Cryptococcal mannosyltransferase 1-domain-containing protein</fullName>
    </submittedName>
</protein>
<keyword evidence="2" id="KW-1185">Reference proteome</keyword>
<gene>
    <name evidence="1" type="ORF">BDV27DRAFT_161019</name>
</gene>
<accession>A0A5N6ZUQ8</accession>
<dbReference type="Pfam" id="PF11735">
    <property type="entry name" value="CAP59_mtransfer"/>
    <property type="match status" value="1"/>
</dbReference>